<name>A0A9P7PVT2_9HYPO</name>
<dbReference type="Proteomes" id="UP000732380">
    <property type="component" value="Unassembled WGS sequence"/>
</dbReference>
<accession>A0A9P7PVT2</accession>
<dbReference type="EMBL" id="SRQM01001168">
    <property type="protein sequence ID" value="KAG6103395.1"/>
    <property type="molecule type" value="Genomic_DNA"/>
</dbReference>
<feature type="non-terminal residue" evidence="1">
    <location>
        <position position="102"/>
    </location>
</feature>
<comment type="caution">
    <text evidence="1">The sequence shown here is derived from an EMBL/GenBank/DDBJ whole genome shotgun (WGS) entry which is preliminary data.</text>
</comment>
<keyword evidence="2" id="KW-1185">Reference proteome</keyword>
<evidence type="ECO:0000313" key="1">
    <source>
        <dbReference type="EMBL" id="KAG6103395.1"/>
    </source>
</evidence>
<proteinExistence type="predicted"/>
<evidence type="ECO:0000313" key="2">
    <source>
        <dbReference type="Proteomes" id="UP000732380"/>
    </source>
</evidence>
<dbReference type="AlphaFoldDB" id="A0A9P7PVT2"/>
<gene>
    <name evidence="1" type="ORF">E4U13_000592</name>
</gene>
<evidence type="ECO:0008006" key="3">
    <source>
        <dbReference type="Google" id="ProtNLM"/>
    </source>
</evidence>
<sequence>MSSNVPSHIESDQAADWQASAWLGDLPRQITFKALELIGQQGLYARAALPSNSDLRPLRPCRNTFTQKYGLPCSHYIFRLMEQDECLSMSDVYPRWWLVKPL</sequence>
<protein>
    <recommendedName>
        <fullName evidence="3">SWIM-type domain-containing protein</fullName>
    </recommendedName>
</protein>
<organism evidence="1 2">
    <name type="scientific">Claviceps humidiphila</name>
    <dbReference type="NCBI Taxonomy" id="1294629"/>
    <lineage>
        <taxon>Eukaryota</taxon>
        <taxon>Fungi</taxon>
        <taxon>Dikarya</taxon>
        <taxon>Ascomycota</taxon>
        <taxon>Pezizomycotina</taxon>
        <taxon>Sordariomycetes</taxon>
        <taxon>Hypocreomycetidae</taxon>
        <taxon>Hypocreales</taxon>
        <taxon>Clavicipitaceae</taxon>
        <taxon>Claviceps</taxon>
    </lineage>
</organism>
<reference evidence="1 2" key="1">
    <citation type="journal article" date="2020" name="bioRxiv">
        <title>Whole genome comparisons of ergot fungi reveals the divergence and evolution of species within the genus Claviceps are the result of varying mechanisms driving genome evolution and host range expansion.</title>
        <authorList>
            <person name="Wyka S.A."/>
            <person name="Mondo S.J."/>
            <person name="Liu M."/>
            <person name="Dettman J."/>
            <person name="Nalam V."/>
            <person name="Broders K.D."/>
        </authorList>
    </citation>
    <scope>NUCLEOTIDE SEQUENCE [LARGE SCALE GENOMIC DNA]</scope>
    <source>
        <strain evidence="1 2">LM576</strain>
    </source>
</reference>